<sequence>MVWLQVSVLAIVAIGTLNWKVLPFVWHLKVFKAIYDAFSSNLLLPKPGQQFAEFITPSRSPFGECDLYMHKSNSTYFSDLDVARAKLLANVFRPAWVFYQQQGEVPPHPILGGVVCLFKKEIPLYQRYEIRSRILCWDRKWLWIVSHFVETGHTAGRPRGLYASCLSKLVFKQKGRTIPPEEIFKNAGYLPPGYQATKKQPWAAPNCRSSNTDPAPPSRSKRSGDWGSAEIEEERLIGCDCAFFMESLDSLHHKLIPNEA</sequence>
<dbReference type="PANTHER" id="PTHR12475:SF4">
    <property type="entry name" value="PROTEIN THEM6"/>
    <property type="match status" value="1"/>
</dbReference>
<organism evidence="3 4">
    <name type="scientific">Rhizodiscina lignyota</name>
    <dbReference type="NCBI Taxonomy" id="1504668"/>
    <lineage>
        <taxon>Eukaryota</taxon>
        <taxon>Fungi</taxon>
        <taxon>Dikarya</taxon>
        <taxon>Ascomycota</taxon>
        <taxon>Pezizomycotina</taxon>
        <taxon>Dothideomycetes</taxon>
        <taxon>Pleosporomycetidae</taxon>
        <taxon>Aulographales</taxon>
        <taxon>Rhizodiscinaceae</taxon>
        <taxon>Rhizodiscina</taxon>
    </lineage>
</organism>
<feature type="region of interest" description="Disordered" evidence="2">
    <location>
        <begin position="197"/>
        <end position="226"/>
    </location>
</feature>
<dbReference type="AlphaFoldDB" id="A0A9P4I872"/>
<dbReference type="EMBL" id="ML978130">
    <property type="protein sequence ID" value="KAF2095774.1"/>
    <property type="molecule type" value="Genomic_DNA"/>
</dbReference>
<dbReference type="CDD" id="cd00586">
    <property type="entry name" value="4HBT"/>
    <property type="match status" value="1"/>
</dbReference>
<accession>A0A9P4I872</accession>
<evidence type="ECO:0000256" key="1">
    <source>
        <dbReference type="ARBA" id="ARBA00038476"/>
    </source>
</evidence>
<dbReference type="OrthoDB" id="265761at2759"/>
<dbReference type="Gene3D" id="3.10.129.10">
    <property type="entry name" value="Hotdog Thioesterase"/>
    <property type="match status" value="1"/>
</dbReference>
<comment type="similarity">
    <text evidence="1">Belongs to the lcsJ thioesterase family.</text>
</comment>
<evidence type="ECO:0000313" key="4">
    <source>
        <dbReference type="Proteomes" id="UP000799772"/>
    </source>
</evidence>
<dbReference type="InterPro" id="IPR051490">
    <property type="entry name" value="THEM6_lcsJ_thioesterase"/>
</dbReference>
<proteinExistence type="inferred from homology"/>
<protein>
    <recommendedName>
        <fullName evidence="5">Thioesterase</fullName>
    </recommendedName>
</protein>
<evidence type="ECO:0000313" key="3">
    <source>
        <dbReference type="EMBL" id="KAF2095774.1"/>
    </source>
</evidence>
<name>A0A9P4I872_9PEZI</name>
<keyword evidence="4" id="KW-1185">Reference proteome</keyword>
<dbReference type="InterPro" id="IPR029069">
    <property type="entry name" value="HotDog_dom_sf"/>
</dbReference>
<comment type="caution">
    <text evidence="3">The sequence shown here is derived from an EMBL/GenBank/DDBJ whole genome shotgun (WGS) entry which is preliminary data.</text>
</comment>
<evidence type="ECO:0000256" key="2">
    <source>
        <dbReference type="SAM" id="MobiDB-lite"/>
    </source>
</evidence>
<evidence type="ECO:0008006" key="5">
    <source>
        <dbReference type="Google" id="ProtNLM"/>
    </source>
</evidence>
<dbReference type="Pfam" id="PF13279">
    <property type="entry name" value="4HBT_2"/>
    <property type="match status" value="1"/>
</dbReference>
<reference evidence="3" key="1">
    <citation type="journal article" date="2020" name="Stud. Mycol.">
        <title>101 Dothideomycetes genomes: a test case for predicting lifestyles and emergence of pathogens.</title>
        <authorList>
            <person name="Haridas S."/>
            <person name="Albert R."/>
            <person name="Binder M."/>
            <person name="Bloem J."/>
            <person name="Labutti K."/>
            <person name="Salamov A."/>
            <person name="Andreopoulos B."/>
            <person name="Baker S."/>
            <person name="Barry K."/>
            <person name="Bills G."/>
            <person name="Bluhm B."/>
            <person name="Cannon C."/>
            <person name="Castanera R."/>
            <person name="Culley D."/>
            <person name="Daum C."/>
            <person name="Ezra D."/>
            <person name="Gonzalez J."/>
            <person name="Henrissat B."/>
            <person name="Kuo A."/>
            <person name="Liang C."/>
            <person name="Lipzen A."/>
            <person name="Lutzoni F."/>
            <person name="Magnuson J."/>
            <person name="Mondo S."/>
            <person name="Nolan M."/>
            <person name="Ohm R."/>
            <person name="Pangilinan J."/>
            <person name="Park H.-J."/>
            <person name="Ramirez L."/>
            <person name="Alfaro M."/>
            <person name="Sun H."/>
            <person name="Tritt A."/>
            <person name="Yoshinaga Y."/>
            <person name="Zwiers L.-H."/>
            <person name="Turgeon B."/>
            <person name="Goodwin S."/>
            <person name="Spatafora J."/>
            <person name="Crous P."/>
            <person name="Grigoriev I."/>
        </authorList>
    </citation>
    <scope>NUCLEOTIDE SEQUENCE</scope>
    <source>
        <strain evidence="3">CBS 133067</strain>
    </source>
</reference>
<gene>
    <name evidence="3" type="ORF">NA57DRAFT_78556</name>
</gene>
<dbReference type="PANTHER" id="PTHR12475">
    <property type="match status" value="1"/>
</dbReference>
<dbReference type="Proteomes" id="UP000799772">
    <property type="component" value="Unassembled WGS sequence"/>
</dbReference>
<dbReference type="SUPFAM" id="SSF54637">
    <property type="entry name" value="Thioesterase/thiol ester dehydrase-isomerase"/>
    <property type="match status" value="1"/>
</dbReference>